<dbReference type="GO" id="GO:0003950">
    <property type="term" value="F:NAD+ poly-ADP-ribosyltransferase activity"/>
    <property type="evidence" value="ECO:0007669"/>
    <property type="project" value="InterPro"/>
</dbReference>
<reference evidence="3" key="1">
    <citation type="submission" date="2016-05" db="EMBL/GenBank/DDBJ databases">
        <authorList>
            <person name="Lavstsen T."/>
            <person name="Jespersen J.S."/>
        </authorList>
    </citation>
    <scope>NUCLEOTIDE SEQUENCE</scope>
    <source>
        <tissue evidence="3">Brain</tissue>
    </source>
</reference>
<organism evidence="3">
    <name type="scientific">Nothobranchius rachovii</name>
    <name type="common">bluefin notho</name>
    <dbReference type="NCBI Taxonomy" id="451742"/>
    <lineage>
        <taxon>Eukaryota</taxon>
        <taxon>Metazoa</taxon>
        <taxon>Chordata</taxon>
        <taxon>Craniata</taxon>
        <taxon>Vertebrata</taxon>
        <taxon>Euteleostomi</taxon>
        <taxon>Actinopterygii</taxon>
        <taxon>Neopterygii</taxon>
        <taxon>Teleostei</taxon>
        <taxon>Neoteleostei</taxon>
        <taxon>Acanthomorphata</taxon>
        <taxon>Ovalentaria</taxon>
        <taxon>Atherinomorphae</taxon>
        <taxon>Cyprinodontiformes</taxon>
        <taxon>Nothobranchiidae</taxon>
        <taxon>Nothobranchius</taxon>
    </lineage>
</organism>
<sequence length="275" mass="31458">MFESLDAPPILLRRFRALPDSPQPEVDLPRGHSGFSGSPSTISLDSGIRSKLTRTRRRAVASYLDEDEEPLHSMEMERNVCALRKRDYGRCSYFMSPQVSRRRSLKSAEALPEEPQHKWTKIFQLQSLDGYWDLSPELGALINLNVDVFANVFLKNKGICSLGMKAHADILRMVATLLVLQLLRLEELDEGKLLQSLFRLKESPQFRPERWEQMKKAVDWVCWADQQYPCICSRLELGLSWESSTRQLLGFDSIPPFSPLIGLDLQMTTSAVPVY</sequence>
<dbReference type="PANTHER" id="PTHR46530">
    <property type="entry name" value="PROTEIN MONO-ADP-RIBOSYLTRANSFERASE PARP4"/>
    <property type="match status" value="1"/>
</dbReference>
<dbReference type="EMBL" id="HAEI01010299">
    <property type="protein sequence ID" value="SBS10208.1"/>
    <property type="molecule type" value="Transcribed_RNA"/>
</dbReference>
<name>A0A1A8S3T9_9TELE</name>
<protein>
    <submittedName>
        <fullName evidence="3">Poly (ADP-ribose) polymerase family, member 4</fullName>
    </submittedName>
</protein>
<dbReference type="GO" id="GO:0005737">
    <property type="term" value="C:cytoplasm"/>
    <property type="evidence" value="ECO:0007669"/>
    <property type="project" value="TreeGrafter"/>
</dbReference>
<accession>A0A1A8S3T9</accession>
<dbReference type="EMBL" id="HAEH01021356">
    <property type="protein sequence ID" value="SBS12204.1"/>
    <property type="molecule type" value="Transcribed_RNA"/>
</dbReference>
<feature type="domain" description="PARP4 MVP-ID C-terminal" evidence="2">
    <location>
        <begin position="121"/>
        <end position="262"/>
    </location>
</feature>
<feature type="compositionally biased region" description="Polar residues" evidence="1">
    <location>
        <begin position="35"/>
        <end position="44"/>
    </location>
</feature>
<dbReference type="Pfam" id="PF26156">
    <property type="entry name" value="PARP4_MVP-ID"/>
    <property type="match status" value="1"/>
</dbReference>
<dbReference type="InterPro" id="IPR031273">
    <property type="entry name" value="PARP4"/>
</dbReference>
<dbReference type="AlphaFoldDB" id="A0A1A8S3T9"/>
<feature type="region of interest" description="Disordered" evidence="1">
    <location>
        <begin position="21"/>
        <end position="47"/>
    </location>
</feature>
<reference evidence="3" key="2">
    <citation type="submission" date="2016-06" db="EMBL/GenBank/DDBJ databases">
        <title>The genome of a short-lived fish provides insights into sex chromosome evolution and the genetic control of aging.</title>
        <authorList>
            <person name="Reichwald K."/>
            <person name="Felder M."/>
            <person name="Petzold A."/>
            <person name="Koch P."/>
            <person name="Groth M."/>
            <person name="Platzer M."/>
        </authorList>
    </citation>
    <scope>NUCLEOTIDE SEQUENCE</scope>
    <source>
        <tissue evidence="3">Brain</tissue>
    </source>
</reference>
<proteinExistence type="predicted"/>
<dbReference type="InterPro" id="IPR058904">
    <property type="entry name" value="PARP4_MVP-ID"/>
</dbReference>
<evidence type="ECO:0000256" key="1">
    <source>
        <dbReference type="SAM" id="MobiDB-lite"/>
    </source>
</evidence>
<evidence type="ECO:0000313" key="3">
    <source>
        <dbReference type="EMBL" id="SBS12204.1"/>
    </source>
</evidence>
<gene>
    <name evidence="3" type="primary">PARP4</name>
</gene>
<dbReference type="PANTHER" id="PTHR46530:SF1">
    <property type="entry name" value="PROTEIN MONO-ADP-RIBOSYLTRANSFERASE PARP4"/>
    <property type="match status" value="1"/>
</dbReference>
<evidence type="ECO:0000259" key="2">
    <source>
        <dbReference type="Pfam" id="PF26156"/>
    </source>
</evidence>